<keyword evidence="3" id="KW-1185">Reference proteome</keyword>
<dbReference type="InParanoid" id="C1E4Y9"/>
<evidence type="ECO:0000256" key="1">
    <source>
        <dbReference type="SAM" id="MobiDB-lite"/>
    </source>
</evidence>
<evidence type="ECO:0000313" key="2">
    <source>
        <dbReference type="EMBL" id="ACO63207.1"/>
    </source>
</evidence>
<sequence>MSHESAPLLNRGASARDADGGRSGDDLASDVRGGRGWGNRAWLLACGAAVVGATAIAGVSSSATFRASLGAAASGGDSTFGGARVRASLRGAASARADRWSDFVSPDRATLGEANTALTAQMEQWYAQQPDLLHVPLDGPAPKVVQIVQPQEQEPEEAATSWDQAAPEEGTGSIDAQWEAGTASDGASVYANSGDQVASIGEEWHSLYDSVDPTIPLADDFDKKWRWMDWTQATMQGYVLNSKTFGEAMDRNAGGFIVLHAVNGLGNRIRAFSAAKLLANQKGRKLIVIWERDDSLDAPIATMLTPSFLKDSYIIEEWPERLNAAEAELAAWKARGKSGDRPVFSAMHDATTDWGKSHVGEVLRDPETWRGAVYIKSSHAELQLNKEEYDFVSNSMADFQPSKEVSNMMKSVPLASKSDDEMISMHIRAGEDAKLSKDLSLAGEGAAEIQLIDSYRRKCSVDSFVNTLVRRAPDAVQRGIDIFVAADEPSDVDDLRARLPNNKIYALDRPDYCNHGYNRARETECMIYAVADLFLLSRNPGPMLRSKFSSFSDFANYYRKRSGRLQGKGFLVNGCEDDGGSDGVLTASLGRDEDTRASSDATISTHAASTSVSTPRMAKKEAPVAKTSTGGRVVARFAMGVEGAGFGRTDSKLPAGLSDFAADADCAHAWFAQCGEHAATRTERPKLGDYAAPTDTGDLGGNSWTDVAATYVTKYHFAAALGSKGSRDASCPRTAIGEGCEGSTAGFFRALAGASAGLGKRDTAEVDMNALIERGASFAVTYPVRTAGPELAFPDADRMAKLAEAEGVDLTISAVHRDPVAAAIESVAVAGGSGVKSATLGDVIGSLERQAAGYREIARQLGGLAAEFYECRATDEKVDAEVFKPARERVGGKVRRALLEVVHAIAPRSFQDSVIEPRVLQAYDALGADAFFYYAHFAPEIAKMPAGEKMGAATRVTMKERVELLKGVQRGLGRALNKMEMLEYVKAENDAYAAYFALRTGPCRR</sequence>
<dbReference type="PANTHER" id="PTHR40743:SF1">
    <property type="entry name" value="POSSIBLE GLYCOSYLTRANSFERASE"/>
    <property type="match status" value="1"/>
</dbReference>
<dbReference type="KEGG" id="mis:MICPUN_58206"/>
<proteinExistence type="predicted"/>
<protein>
    <submittedName>
        <fullName evidence="2">Uncharacterized protein</fullName>
    </submittedName>
</protein>
<feature type="compositionally biased region" description="Polar residues" evidence="1">
    <location>
        <begin position="598"/>
        <end position="614"/>
    </location>
</feature>
<dbReference type="Gene3D" id="3.40.50.11340">
    <property type="match status" value="1"/>
</dbReference>
<dbReference type="EMBL" id="CP001325">
    <property type="protein sequence ID" value="ACO63207.1"/>
    <property type="molecule type" value="Genomic_DNA"/>
</dbReference>
<evidence type="ECO:0000313" key="3">
    <source>
        <dbReference type="Proteomes" id="UP000002009"/>
    </source>
</evidence>
<dbReference type="AlphaFoldDB" id="C1E4Y9"/>
<dbReference type="PANTHER" id="PTHR40743">
    <property type="entry name" value="NUCLEOTIDE-DIPHOSPHO-SUGAR TRANSFERASE CONTAINING PROTEIN"/>
    <property type="match status" value="1"/>
</dbReference>
<name>C1E4Y9_MICCC</name>
<organism evidence="2 3">
    <name type="scientific">Micromonas commoda (strain RCC299 / NOUM17 / CCMP2709)</name>
    <name type="common">Picoplanktonic green alga</name>
    <dbReference type="NCBI Taxonomy" id="296587"/>
    <lineage>
        <taxon>Eukaryota</taxon>
        <taxon>Viridiplantae</taxon>
        <taxon>Chlorophyta</taxon>
        <taxon>Mamiellophyceae</taxon>
        <taxon>Mamiellales</taxon>
        <taxon>Mamiellaceae</taxon>
        <taxon>Micromonas</taxon>
    </lineage>
</organism>
<dbReference type="RefSeq" id="XP_002501949.1">
    <property type="nucleotide sequence ID" value="XM_002501903.1"/>
</dbReference>
<dbReference type="GeneID" id="8242826"/>
<dbReference type="OrthoDB" id="2670at2759"/>
<feature type="region of interest" description="Disordered" evidence="1">
    <location>
        <begin position="1"/>
        <end position="30"/>
    </location>
</feature>
<dbReference type="Gene3D" id="3.40.50.11350">
    <property type="match status" value="1"/>
</dbReference>
<dbReference type="Proteomes" id="UP000002009">
    <property type="component" value="Chromosome 4"/>
</dbReference>
<gene>
    <name evidence="2" type="ORF">MICPUN_58206</name>
</gene>
<feature type="region of interest" description="Disordered" evidence="1">
    <location>
        <begin position="152"/>
        <end position="171"/>
    </location>
</feature>
<feature type="compositionally biased region" description="Basic and acidic residues" evidence="1">
    <location>
        <begin position="14"/>
        <end position="25"/>
    </location>
</feature>
<feature type="region of interest" description="Disordered" evidence="1">
    <location>
        <begin position="593"/>
        <end position="625"/>
    </location>
</feature>
<accession>C1E4Y9</accession>
<reference evidence="2 3" key="1">
    <citation type="journal article" date="2009" name="Science">
        <title>Green evolution and dynamic adaptations revealed by genomes of the marine picoeukaryotes Micromonas.</title>
        <authorList>
            <person name="Worden A.Z."/>
            <person name="Lee J.H."/>
            <person name="Mock T."/>
            <person name="Rouze P."/>
            <person name="Simmons M.P."/>
            <person name="Aerts A.L."/>
            <person name="Allen A.E."/>
            <person name="Cuvelier M.L."/>
            <person name="Derelle E."/>
            <person name="Everett M.V."/>
            <person name="Foulon E."/>
            <person name="Grimwood J."/>
            <person name="Gundlach H."/>
            <person name="Henrissat B."/>
            <person name="Napoli C."/>
            <person name="McDonald S.M."/>
            <person name="Parker M.S."/>
            <person name="Rombauts S."/>
            <person name="Salamov A."/>
            <person name="Von Dassow P."/>
            <person name="Badger J.H."/>
            <person name="Coutinho P.M."/>
            <person name="Demir E."/>
            <person name="Dubchak I."/>
            <person name="Gentemann C."/>
            <person name="Eikrem W."/>
            <person name="Gready J.E."/>
            <person name="John U."/>
            <person name="Lanier W."/>
            <person name="Lindquist E.A."/>
            <person name="Lucas S."/>
            <person name="Mayer K.F."/>
            <person name="Moreau H."/>
            <person name="Not F."/>
            <person name="Otillar R."/>
            <person name="Panaud O."/>
            <person name="Pangilinan J."/>
            <person name="Paulsen I."/>
            <person name="Piegu B."/>
            <person name="Poliakov A."/>
            <person name="Robbens S."/>
            <person name="Schmutz J."/>
            <person name="Toulza E."/>
            <person name="Wyss T."/>
            <person name="Zelensky A."/>
            <person name="Zhou K."/>
            <person name="Armbrust E.V."/>
            <person name="Bhattacharya D."/>
            <person name="Goodenough U.W."/>
            <person name="Van de Peer Y."/>
            <person name="Grigoriev I.V."/>
        </authorList>
    </citation>
    <scope>NUCLEOTIDE SEQUENCE [LARGE SCALE GENOMIC DNA]</scope>
    <source>
        <strain evidence="3">RCC299 / NOUM17</strain>
    </source>
</reference>